<feature type="domain" description="Phage tail collar" evidence="1">
    <location>
        <begin position="2"/>
        <end position="35"/>
    </location>
</feature>
<protein>
    <submittedName>
        <fullName evidence="2">Microcystin-dependent protein</fullName>
    </submittedName>
</protein>
<proteinExistence type="predicted"/>
<name>A0ABU0IY66_9CAUL</name>
<dbReference type="InterPro" id="IPR011083">
    <property type="entry name" value="Phage_tail_collar_dom"/>
</dbReference>
<comment type="caution">
    <text evidence="2">The sequence shown here is derived from an EMBL/GenBank/DDBJ whole genome shotgun (WGS) entry which is preliminary data.</text>
</comment>
<evidence type="ECO:0000313" key="2">
    <source>
        <dbReference type="EMBL" id="MDQ0466123.1"/>
    </source>
</evidence>
<reference evidence="2 3" key="1">
    <citation type="submission" date="2023-07" db="EMBL/GenBank/DDBJ databases">
        <title>Genomic Encyclopedia of Type Strains, Phase IV (KMG-IV): sequencing the most valuable type-strain genomes for metagenomic binning, comparative biology and taxonomic classification.</title>
        <authorList>
            <person name="Goeker M."/>
        </authorList>
    </citation>
    <scope>NUCLEOTIDE SEQUENCE [LARGE SCALE GENOMIC DNA]</scope>
    <source>
        <strain evidence="2 3">DSM 18695</strain>
    </source>
</reference>
<organism evidence="2 3">
    <name type="scientific">Caulobacter ginsengisoli</name>
    <dbReference type="NCBI Taxonomy" id="400775"/>
    <lineage>
        <taxon>Bacteria</taxon>
        <taxon>Pseudomonadati</taxon>
        <taxon>Pseudomonadota</taxon>
        <taxon>Alphaproteobacteria</taxon>
        <taxon>Caulobacterales</taxon>
        <taxon>Caulobacteraceae</taxon>
        <taxon>Caulobacter</taxon>
    </lineage>
</organism>
<accession>A0ABU0IY66</accession>
<dbReference type="InterPro" id="IPR037053">
    <property type="entry name" value="Phage_tail_collar_dom_sf"/>
</dbReference>
<sequence length="152" mass="15417">MPINQNQGLFSILGTTYGGDGRVNFALPDFRSRVPVHAGGDIDLGGRYGAESHVLTPGEMAAHTHTLMASKVPVAATAANATPAPNKVLAPGIAALQGGGTQDVNIYGNGAPSATLIPASSSSLGGGQPHENRQPFLALNFIIAIRGNLIGP</sequence>
<dbReference type="SUPFAM" id="SSF88874">
    <property type="entry name" value="Receptor-binding domain of short tail fibre protein gp12"/>
    <property type="match status" value="1"/>
</dbReference>
<keyword evidence="3" id="KW-1185">Reference proteome</keyword>
<dbReference type="Proteomes" id="UP001228905">
    <property type="component" value="Unassembled WGS sequence"/>
</dbReference>
<evidence type="ECO:0000313" key="3">
    <source>
        <dbReference type="Proteomes" id="UP001228905"/>
    </source>
</evidence>
<dbReference type="Gene3D" id="3.90.1340.10">
    <property type="entry name" value="Phage tail collar domain"/>
    <property type="match status" value="1"/>
</dbReference>
<gene>
    <name evidence="2" type="ORF">QO010_003916</name>
</gene>
<dbReference type="EMBL" id="JAUSVS010000009">
    <property type="protein sequence ID" value="MDQ0466123.1"/>
    <property type="molecule type" value="Genomic_DNA"/>
</dbReference>
<evidence type="ECO:0000259" key="1">
    <source>
        <dbReference type="Pfam" id="PF07484"/>
    </source>
</evidence>
<dbReference type="Pfam" id="PF07484">
    <property type="entry name" value="Collar"/>
    <property type="match status" value="1"/>
</dbReference>